<gene>
    <name evidence="1" type="ORF">MVI01_72380</name>
    <name evidence="2" type="ORF">SAMN04488504_108113</name>
</gene>
<protein>
    <submittedName>
        <fullName evidence="1">Uncharacterized protein</fullName>
    </submittedName>
</protein>
<evidence type="ECO:0000313" key="4">
    <source>
        <dbReference type="Proteomes" id="UP000321224"/>
    </source>
</evidence>
<dbReference type="RefSeq" id="WP_090491635.1">
    <property type="nucleotide sequence ID" value="NZ_BJVY01000074.1"/>
</dbReference>
<dbReference type="Proteomes" id="UP000198717">
    <property type="component" value="Unassembled WGS sequence"/>
</dbReference>
<dbReference type="EMBL" id="FNAJ01000008">
    <property type="protein sequence ID" value="SDE53845.1"/>
    <property type="molecule type" value="Genomic_DNA"/>
</dbReference>
<comment type="caution">
    <text evidence="1">The sequence shown here is derived from an EMBL/GenBank/DDBJ whole genome shotgun (WGS) entry which is preliminary data.</text>
</comment>
<dbReference type="EMBL" id="BJVY01000074">
    <property type="protein sequence ID" value="GEL75454.1"/>
    <property type="molecule type" value="Genomic_DNA"/>
</dbReference>
<accession>A0A511HQ22</accession>
<proteinExistence type="predicted"/>
<evidence type="ECO:0000313" key="1">
    <source>
        <dbReference type="EMBL" id="GEL75454.1"/>
    </source>
</evidence>
<sequence length="143" mass="15426">MLRHTLTHALESLRHRVAAGSPSLTAALRYVQLSDRARVELDKLLDATRFEVPCEQLASPFAGREGQVPTRALVNWVEAKKAVSHCEGPRSAGGLGLRGWEDVGGLTRLEAVGLLTMALERLERTPEVGVGPLFPGLNGPGLR</sequence>
<name>A0A511HQ22_9BACT</name>
<dbReference type="Proteomes" id="UP000321224">
    <property type="component" value="Unassembled WGS sequence"/>
</dbReference>
<reference evidence="2 3" key="1">
    <citation type="submission" date="2016-10" db="EMBL/GenBank/DDBJ databases">
        <authorList>
            <person name="Varghese N."/>
            <person name="Submissions S."/>
        </authorList>
    </citation>
    <scope>NUCLEOTIDE SEQUENCE [LARGE SCALE GENOMIC DNA]</scope>
    <source>
        <strain evidence="2 3">DSM 2260</strain>
    </source>
</reference>
<reference evidence="1 4" key="2">
    <citation type="submission" date="2019-07" db="EMBL/GenBank/DDBJ databases">
        <title>Whole genome shotgun sequence of Myxococcus virescens NBRC 100334.</title>
        <authorList>
            <person name="Hosoyama A."/>
            <person name="Uohara A."/>
            <person name="Ohji S."/>
            <person name="Ichikawa N."/>
        </authorList>
    </citation>
    <scope>NUCLEOTIDE SEQUENCE [LARGE SCALE GENOMIC DNA]</scope>
    <source>
        <strain evidence="1 4">NBRC 100334</strain>
    </source>
</reference>
<evidence type="ECO:0000313" key="3">
    <source>
        <dbReference type="Proteomes" id="UP000198717"/>
    </source>
</evidence>
<dbReference type="AlphaFoldDB" id="A0A511HQ22"/>
<organism evidence="1 4">
    <name type="scientific">Myxococcus virescens</name>
    <dbReference type="NCBI Taxonomy" id="83456"/>
    <lineage>
        <taxon>Bacteria</taxon>
        <taxon>Pseudomonadati</taxon>
        <taxon>Myxococcota</taxon>
        <taxon>Myxococcia</taxon>
        <taxon>Myxococcales</taxon>
        <taxon>Cystobacterineae</taxon>
        <taxon>Myxococcaceae</taxon>
        <taxon>Myxococcus</taxon>
    </lineage>
</organism>
<evidence type="ECO:0000313" key="2">
    <source>
        <dbReference type="EMBL" id="SDE53845.1"/>
    </source>
</evidence>
<keyword evidence="3" id="KW-1185">Reference proteome</keyword>